<keyword evidence="1" id="KW-0472">Membrane</keyword>
<accession>A0ABN1H9R4</accession>
<feature type="transmembrane region" description="Helical" evidence="1">
    <location>
        <begin position="14"/>
        <end position="34"/>
    </location>
</feature>
<name>A0ABN1H9R4_9ACTN</name>
<evidence type="ECO:0000313" key="2">
    <source>
        <dbReference type="EMBL" id="GAA0634552.1"/>
    </source>
</evidence>
<organism evidence="2 3">
    <name type="scientific">Sporichthya brevicatena</name>
    <dbReference type="NCBI Taxonomy" id="171442"/>
    <lineage>
        <taxon>Bacteria</taxon>
        <taxon>Bacillati</taxon>
        <taxon>Actinomycetota</taxon>
        <taxon>Actinomycetes</taxon>
        <taxon>Sporichthyales</taxon>
        <taxon>Sporichthyaceae</taxon>
        <taxon>Sporichthya</taxon>
    </lineage>
</organism>
<evidence type="ECO:0000256" key="1">
    <source>
        <dbReference type="SAM" id="Phobius"/>
    </source>
</evidence>
<dbReference type="RefSeq" id="WP_344608712.1">
    <property type="nucleotide sequence ID" value="NZ_BAAAHE010000047.1"/>
</dbReference>
<gene>
    <name evidence="2" type="ORF">GCM10009547_43270</name>
</gene>
<feature type="transmembrane region" description="Helical" evidence="1">
    <location>
        <begin position="46"/>
        <end position="68"/>
    </location>
</feature>
<keyword evidence="1" id="KW-0812">Transmembrane</keyword>
<dbReference type="Proteomes" id="UP001500957">
    <property type="component" value="Unassembled WGS sequence"/>
</dbReference>
<dbReference type="EMBL" id="BAAAHE010000047">
    <property type="protein sequence ID" value="GAA0634552.1"/>
    <property type="molecule type" value="Genomic_DNA"/>
</dbReference>
<keyword evidence="1" id="KW-1133">Transmembrane helix</keyword>
<proteinExistence type="predicted"/>
<keyword evidence="3" id="KW-1185">Reference proteome</keyword>
<reference evidence="3" key="1">
    <citation type="journal article" date="2019" name="Int. J. Syst. Evol. Microbiol.">
        <title>The Global Catalogue of Microorganisms (GCM) 10K type strain sequencing project: providing services to taxonomists for standard genome sequencing and annotation.</title>
        <authorList>
            <consortium name="The Broad Institute Genomics Platform"/>
            <consortium name="The Broad Institute Genome Sequencing Center for Infectious Disease"/>
            <person name="Wu L."/>
            <person name="Ma J."/>
        </authorList>
    </citation>
    <scope>NUCLEOTIDE SEQUENCE [LARGE SCALE GENOMIC DNA]</scope>
    <source>
        <strain evidence="3">JCM 10671</strain>
    </source>
</reference>
<comment type="caution">
    <text evidence="2">The sequence shown here is derived from an EMBL/GenBank/DDBJ whole genome shotgun (WGS) entry which is preliminary data.</text>
</comment>
<sequence>MVILKFLRVQWDRAAAVAAALLGLGFLVAGWIGVSGTPYLPEQMPYLASDGLLGLYFVALAVAMWLSADLRDEWRQLRALNAKVADIEARLADRSAENGHVAAAVNPAYASSAPDGRP</sequence>
<protein>
    <submittedName>
        <fullName evidence="2">Uncharacterized protein</fullName>
    </submittedName>
</protein>
<evidence type="ECO:0000313" key="3">
    <source>
        <dbReference type="Proteomes" id="UP001500957"/>
    </source>
</evidence>